<accession>V9EGA2</accession>
<dbReference type="HOGENOM" id="CLU_2283003_0_0_1"/>
<sequence>MIFVYVNHPPDGEPHVHVQIDVPHPKRMKPLLNSDRGADYGSTLISFQPPPRRACDDTGRARHFGCRPDAFCRDIGRFRGFCSGRPLIDTVSWLLWSRQVST</sequence>
<protein>
    <submittedName>
        <fullName evidence="1">Uncharacterized protein</fullName>
    </submittedName>
</protein>
<name>V9EGA2_PHYNI</name>
<organism evidence="1 2">
    <name type="scientific">Phytophthora nicotianae P1569</name>
    <dbReference type="NCBI Taxonomy" id="1317065"/>
    <lineage>
        <taxon>Eukaryota</taxon>
        <taxon>Sar</taxon>
        <taxon>Stramenopiles</taxon>
        <taxon>Oomycota</taxon>
        <taxon>Peronosporomycetes</taxon>
        <taxon>Peronosporales</taxon>
        <taxon>Peronosporaceae</taxon>
        <taxon>Phytophthora</taxon>
    </lineage>
</organism>
<dbReference type="AlphaFoldDB" id="V9EGA2"/>
<evidence type="ECO:0000313" key="1">
    <source>
        <dbReference type="EMBL" id="ETI38255.1"/>
    </source>
</evidence>
<gene>
    <name evidence="1" type="ORF">F443_15970</name>
</gene>
<keyword evidence="2" id="KW-1185">Reference proteome</keyword>
<proteinExistence type="predicted"/>
<evidence type="ECO:0000313" key="2">
    <source>
        <dbReference type="Proteomes" id="UP000018721"/>
    </source>
</evidence>
<reference evidence="1 2" key="1">
    <citation type="submission" date="2013-11" db="EMBL/GenBank/DDBJ databases">
        <title>The Genome Sequence of Phytophthora parasitica P1569.</title>
        <authorList>
            <consortium name="The Broad Institute Genomics Platform"/>
            <person name="Russ C."/>
            <person name="Tyler B."/>
            <person name="Panabieres F."/>
            <person name="Shan W."/>
            <person name="Tripathy S."/>
            <person name="Grunwald N."/>
            <person name="Machado M."/>
            <person name="Johnson C.S."/>
            <person name="Arredondo F."/>
            <person name="Hong C."/>
            <person name="Coffey M."/>
            <person name="Young S.K."/>
            <person name="Zeng Q."/>
            <person name="Gargeya S."/>
            <person name="Fitzgerald M."/>
            <person name="Abouelleil A."/>
            <person name="Alvarado L."/>
            <person name="Chapman S.B."/>
            <person name="Gainer-Dewar J."/>
            <person name="Goldberg J."/>
            <person name="Griggs A."/>
            <person name="Gujja S."/>
            <person name="Hansen M."/>
            <person name="Howarth C."/>
            <person name="Imamovic A."/>
            <person name="Ireland A."/>
            <person name="Larimer J."/>
            <person name="McCowan C."/>
            <person name="Murphy C."/>
            <person name="Pearson M."/>
            <person name="Poon T.W."/>
            <person name="Priest M."/>
            <person name="Roberts A."/>
            <person name="Saif S."/>
            <person name="Shea T."/>
            <person name="Sykes S."/>
            <person name="Wortman J."/>
            <person name="Nusbaum C."/>
            <person name="Birren B."/>
        </authorList>
    </citation>
    <scope>NUCLEOTIDE SEQUENCE [LARGE SCALE GENOMIC DNA]</scope>
    <source>
        <strain evidence="1 2">P1569</strain>
    </source>
</reference>
<dbReference type="Proteomes" id="UP000018721">
    <property type="component" value="Unassembled WGS sequence"/>
</dbReference>
<comment type="caution">
    <text evidence="1">The sequence shown here is derived from an EMBL/GenBank/DDBJ whole genome shotgun (WGS) entry which is preliminary data.</text>
</comment>
<dbReference type="EMBL" id="ANIZ01002776">
    <property type="protein sequence ID" value="ETI38255.1"/>
    <property type="molecule type" value="Genomic_DNA"/>
</dbReference>